<dbReference type="InterPro" id="IPR016024">
    <property type="entry name" value="ARM-type_fold"/>
</dbReference>
<dbReference type="EMBL" id="KZ451886">
    <property type="protein sequence ID" value="PKA66307.1"/>
    <property type="molecule type" value="Genomic_DNA"/>
</dbReference>
<gene>
    <name evidence="2" type="ORF">AXF42_Ash007004</name>
</gene>
<dbReference type="InterPro" id="IPR052107">
    <property type="entry name" value="HEAT6"/>
</dbReference>
<dbReference type="Proteomes" id="UP000236161">
    <property type="component" value="Unassembled WGS sequence"/>
</dbReference>
<dbReference type="SUPFAM" id="SSF48371">
    <property type="entry name" value="ARM repeat"/>
    <property type="match status" value="1"/>
</dbReference>
<sequence length="1088" mass="120028">MASSSPGVRPWRTAFLTLRDETLTSPPPSAILSLLRCLILSQSVDALATAAIALPTLEVTSDVMLLLELASTASGCQDASEPLLQICHLVHDVTCRIRLELNSSSWSAMVNFVELVVEIVLSSANKGSNLCSDSRLKAVSDISAILRLTVKVYGRHCSMSETKHLARVLLCVISCLNSEMLSFYYKNSKSWYASDVGSTKAQNNSIWEIQTTVLSLLSDALSKIGASISEDLWHAVVEDMRKLMDFLASKNLVIVDSIMSRFFATLFHLLHLILSIPKGSLSAHVRLSTKLKTLVLFHVASFVTTLQMFFAYGLPSRSSFVTTCLESKNKEISSANLMYGMKDPQISGRVPYKPPHLRRREETKMHLLCDGSSSDYDSCRLNLLSSDSDHSDGDITPNDGDRYRSSKARLAAVLCIQDLCIAEPKSISSLWTLLLPENDVLQPRYSRMPENLLWTTVASVKDWIMNDLTFKTEHVGLMGTALSCLGAALSKSPPSANVLKMLEKDISGGCSLSQHDASVIHILIHLSGLGKHQAITFEALQALKAASHNYPSILFGFWEQISSIAYRLLQTQAAPEVSGRNAELWKGDTAKVSGTTTDKCIMASMKVVDEFLRVSSGFKGADDLLECRLLDIQHMSNTTKEKRISSAPYVFDIPDSPNQSTSDFSSGVERWSEVIERHMPLAICHCAPVVRAAALTCFAGLTSSVFCILNGDMQEFIISSVVTAALSNDTPPVKSAACRAIGVVRVTASWALANICDSLRRSAIELHLELHAVDTDEFEPISLLVETALRLTKDGDKIKSNAVRALGHLSRFLRFNYCSTVNETSKVPYHSSNTAQNFKLFEDKACRSPSMSVSSSDFSGIQCGDSQWLVRMVQAFLSCVTTGNVKVQWNVCYALSNLFMNDSLRLYDMPWAPTVYSILLLLLRDSTNYKIRIHAAVALAVPSSRLDYGNSFSDVVQGLQHVLESLCSYQSLTSSSFKYKDNLEKQLNLTTLHVLGFVSPKDGPVLKDFLMKKANFLEGWFKFVCSSLIENQNQPSTSIESSAADGAAFYMPKKAMVQKALKSLHELYKFNNLYTIAVRFEKLISSYP</sequence>
<keyword evidence="1" id="KW-0472">Membrane</keyword>
<feature type="transmembrane region" description="Helical" evidence="1">
    <location>
        <begin position="252"/>
        <end position="274"/>
    </location>
</feature>
<evidence type="ECO:0008006" key="4">
    <source>
        <dbReference type="Google" id="ProtNLM"/>
    </source>
</evidence>
<dbReference type="OrthoDB" id="422637at2759"/>
<keyword evidence="1" id="KW-1133">Transmembrane helix</keyword>
<dbReference type="PANTHER" id="PTHR13366:SF0">
    <property type="entry name" value="HEAT REPEAT-CONTAINING PROTEIN 6"/>
    <property type="match status" value="1"/>
</dbReference>
<proteinExistence type="predicted"/>
<dbReference type="InterPro" id="IPR011989">
    <property type="entry name" value="ARM-like"/>
</dbReference>
<keyword evidence="1" id="KW-0812">Transmembrane</keyword>
<dbReference type="PANTHER" id="PTHR13366">
    <property type="entry name" value="MALARIA ANTIGEN-RELATED"/>
    <property type="match status" value="1"/>
</dbReference>
<dbReference type="AlphaFoldDB" id="A0A2I0BES5"/>
<feature type="transmembrane region" description="Helical" evidence="1">
    <location>
        <begin position="294"/>
        <end position="314"/>
    </location>
</feature>
<organism evidence="2 3">
    <name type="scientific">Apostasia shenzhenica</name>
    <dbReference type="NCBI Taxonomy" id="1088818"/>
    <lineage>
        <taxon>Eukaryota</taxon>
        <taxon>Viridiplantae</taxon>
        <taxon>Streptophyta</taxon>
        <taxon>Embryophyta</taxon>
        <taxon>Tracheophyta</taxon>
        <taxon>Spermatophyta</taxon>
        <taxon>Magnoliopsida</taxon>
        <taxon>Liliopsida</taxon>
        <taxon>Asparagales</taxon>
        <taxon>Orchidaceae</taxon>
        <taxon>Apostasioideae</taxon>
        <taxon>Apostasia</taxon>
    </lineage>
</organism>
<evidence type="ECO:0000256" key="1">
    <source>
        <dbReference type="SAM" id="Phobius"/>
    </source>
</evidence>
<accession>A0A2I0BES5</accession>
<dbReference type="Gene3D" id="1.25.10.10">
    <property type="entry name" value="Leucine-rich Repeat Variant"/>
    <property type="match status" value="1"/>
</dbReference>
<evidence type="ECO:0000313" key="3">
    <source>
        <dbReference type="Proteomes" id="UP000236161"/>
    </source>
</evidence>
<reference evidence="2 3" key="1">
    <citation type="journal article" date="2017" name="Nature">
        <title>The Apostasia genome and the evolution of orchids.</title>
        <authorList>
            <person name="Zhang G.Q."/>
            <person name="Liu K.W."/>
            <person name="Li Z."/>
            <person name="Lohaus R."/>
            <person name="Hsiao Y.Y."/>
            <person name="Niu S.C."/>
            <person name="Wang J.Y."/>
            <person name="Lin Y.C."/>
            <person name="Xu Q."/>
            <person name="Chen L.J."/>
            <person name="Yoshida K."/>
            <person name="Fujiwara S."/>
            <person name="Wang Z.W."/>
            <person name="Zhang Y.Q."/>
            <person name="Mitsuda N."/>
            <person name="Wang M."/>
            <person name="Liu G.H."/>
            <person name="Pecoraro L."/>
            <person name="Huang H.X."/>
            <person name="Xiao X.J."/>
            <person name="Lin M."/>
            <person name="Wu X.Y."/>
            <person name="Wu W.L."/>
            <person name="Chen Y.Y."/>
            <person name="Chang S.B."/>
            <person name="Sakamoto S."/>
            <person name="Ohme-Takagi M."/>
            <person name="Yagi M."/>
            <person name="Zeng S.J."/>
            <person name="Shen C.Y."/>
            <person name="Yeh C.M."/>
            <person name="Luo Y.B."/>
            <person name="Tsai W.C."/>
            <person name="Van de Peer Y."/>
            <person name="Liu Z.J."/>
        </authorList>
    </citation>
    <scope>NUCLEOTIDE SEQUENCE [LARGE SCALE GENOMIC DNA]</scope>
    <source>
        <strain evidence="3">cv. Shenzhen</strain>
        <tissue evidence="2">Stem</tissue>
    </source>
</reference>
<keyword evidence="3" id="KW-1185">Reference proteome</keyword>
<name>A0A2I0BES5_9ASPA</name>
<protein>
    <recommendedName>
        <fullName evidence="4">DUF4042 domain-containing protein</fullName>
    </recommendedName>
</protein>
<evidence type="ECO:0000313" key="2">
    <source>
        <dbReference type="EMBL" id="PKA66307.1"/>
    </source>
</evidence>